<evidence type="ECO:0000256" key="1">
    <source>
        <dbReference type="ARBA" id="ARBA00022448"/>
    </source>
</evidence>
<proteinExistence type="predicted"/>
<dbReference type="Proteomes" id="UP001419910">
    <property type="component" value="Unassembled WGS sequence"/>
</dbReference>
<dbReference type="Pfam" id="PF06635">
    <property type="entry name" value="T3SS_SCTL"/>
    <property type="match status" value="1"/>
</dbReference>
<comment type="caution">
    <text evidence="4">The sequence shown here is derived from an EMBL/GenBank/DDBJ whole genome shotgun (WGS) entry which is preliminary data.</text>
</comment>
<protein>
    <submittedName>
        <fullName evidence="4">FliH/SctL family protein</fullName>
    </submittedName>
</protein>
<dbReference type="InterPro" id="IPR010586">
    <property type="entry name" value="T3SS_stator_protein"/>
</dbReference>
<name>A0ABU9Y426_9SPHN</name>
<dbReference type="RefSeq" id="WP_343888378.1">
    <property type="nucleotide sequence ID" value="NZ_BAAAEH010000008.1"/>
</dbReference>
<feature type="coiled-coil region" evidence="3">
    <location>
        <begin position="37"/>
        <end position="64"/>
    </location>
</feature>
<evidence type="ECO:0000256" key="2">
    <source>
        <dbReference type="ARBA" id="ARBA00022927"/>
    </source>
</evidence>
<keyword evidence="2" id="KW-0653">Protein transport</keyword>
<evidence type="ECO:0000256" key="3">
    <source>
        <dbReference type="SAM" id="Coils"/>
    </source>
</evidence>
<gene>
    <name evidence="4" type="ORF">ABC974_12910</name>
</gene>
<sequence length="223" mass="23734">MIKARSAETVVRALGRDPRTVQQDVAARGPSEAELALAEATREIERLQGVVADLRARAPEAERAAREAGRHQGLEEAEDQADRLVAAVCTGVDQARAAWEDRLAELDALAAMLAQASLRKLFGEAPDLGDLVTRAIRLRTQALGRESVVSIRVSGADFADDAARDALRSAVAAGSSDIVVDPALTAGECRLDLKLGSIDVGIASQWRELDRFFDLLIAGEVAA</sequence>
<reference evidence="4 5" key="1">
    <citation type="submission" date="2024-05" db="EMBL/GenBank/DDBJ databases">
        <authorList>
            <person name="Liu Q."/>
            <person name="Xin Y.-H."/>
        </authorList>
    </citation>
    <scope>NUCLEOTIDE SEQUENCE [LARGE SCALE GENOMIC DNA]</scope>
    <source>
        <strain evidence="4 5">CGMCC 1.10181</strain>
    </source>
</reference>
<keyword evidence="3" id="KW-0175">Coiled coil</keyword>
<dbReference type="PANTHER" id="PTHR34982">
    <property type="entry name" value="YOP PROTEINS TRANSLOCATION PROTEIN L"/>
    <property type="match status" value="1"/>
</dbReference>
<accession>A0ABU9Y426</accession>
<dbReference type="PANTHER" id="PTHR34982:SF1">
    <property type="entry name" value="FLAGELLAR ASSEMBLY PROTEIN FLIH"/>
    <property type="match status" value="1"/>
</dbReference>
<dbReference type="EMBL" id="JBDIME010000010">
    <property type="protein sequence ID" value="MEN2790532.1"/>
    <property type="molecule type" value="Genomic_DNA"/>
</dbReference>
<evidence type="ECO:0000313" key="5">
    <source>
        <dbReference type="Proteomes" id="UP001419910"/>
    </source>
</evidence>
<organism evidence="4 5">
    <name type="scientific">Sphingomonas oligophenolica</name>
    <dbReference type="NCBI Taxonomy" id="301154"/>
    <lineage>
        <taxon>Bacteria</taxon>
        <taxon>Pseudomonadati</taxon>
        <taxon>Pseudomonadota</taxon>
        <taxon>Alphaproteobacteria</taxon>
        <taxon>Sphingomonadales</taxon>
        <taxon>Sphingomonadaceae</taxon>
        <taxon>Sphingomonas</taxon>
    </lineage>
</organism>
<keyword evidence="5" id="KW-1185">Reference proteome</keyword>
<dbReference type="InterPro" id="IPR051472">
    <property type="entry name" value="T3SS_Stator/FliH"/>
</dbReference>
<evidence type="ECO:0000313" key="4">
    <source>
        <dbReference type="EMBL" id="MEN2790532.1"/>
    </source>
</evidence>
<keyword evidence="1" id="KW-0813">Transport</keyword>